<comment type="caution">
    <text evidence="2">The sequence shown here is derived from an EMBL/GenBank/DDBJ whole genome shotgun (WGS) entry which is preliminary data.</text>
</comment>
<proteinExistence type="predicted"/>
<accession>A0A4Y2VIA7</accession>
<evidence type="ECO:0000256" key="1">
    <source>
        <dbReference type="SAM" id="MobiDB-lite"/>
    </source>
</evidence>
<dbReference type="AlphaFoldDB" id="A0A4Y2VIA7"/>
<feature type="region of interest" description="Disordered" evidence="1">
    <location>
        <begin position="81"/>
        <end position="105"/>
    </location>
</feature>
<dbReference type="Proteomes" id="UP000499080">
    <property type="component" value="Unassembled WGS sequence"/>
</dbReference>
<feature type="compositionally biased region" description="Polar residues" evidence="1">
    <location>
        <begin position="81"/>
        <end position="91"/>
    </location>
</feature>
<dbReference type="EMBL" id="BGPR01048020">
    <property type="protein sequence ID" value="GBO25029.1"/>
    <property type="molecule type" value="Genomic_DNA"/>
</dbReference>
<evidence type="ECO:0000313" key="3">
    <source>
        <dbReference type="Proteomes" id="UP000499080"/>
    </source>
</evidence>
<gene>
    <name evidence="2" type="ORF">AVEN_161915_1</name>
</gene>
<name>A0A4Y2VIA7_ARAVE</name>
<reference evidence="2 3" key="1">
    <citation type="journal article" date="2019" name="Sci. Rep.">
        <title>Orb-weaving spider Araneus ventricosus genome elucidates the spidroin gene catalogue.</title>
        <authorList>
            <person name="Kono N."/>
            <person name="Nakamura H."/>
            <person name="Ohtoshi R."/>
            <person name="Moran D.A.P."/>
            <person name="Shinohara A."/>
            <person name="Yoshida Y."/>
            <person name="Fujiwara M."/>
            <person name="Mori M."/>
            <person name="Tomita M."/>
            <person name="Arakawa K."/>
        </authorList>
    </citation>
    <scope>NUCLEOTIDE SEQUENCE [LARGE SCALE GENOMIC DNA]</scope>
</reference>
<sequence length="105" mass="11851">MVKSLMVSILGTLTLSIRGELFLLVPLKLRLWGRRHEFVSPNLGGRLPPHPCYNLPLKLTEMGCGSQWKLDPLQRISPKRSQYLTSPQMKPTASDRPSPLLKGNF</sequence>
<protein>
    <submittedName>
        <fullName evidence="2">Uncharacterized protein</fullName>
    </submittedName>
</protein>
<organism evidence="2 3">
    <name type="scientific">Araneus ventricosus</name>
    <name type="common">Orbweaver spider</name>
    <name type="synonym">Epeira ventricosa</name>
    <dbReference type="NCBI Taxonomy" id="182803"/>
    <lineage>
        <taxon>Eukaryota</taxon>
        <taxon>Metazoa</taxon>
        <taxon>Ecdysozoa</taxon>
        <taxon>Arthropoda</taxon>
        <taxon>Chelicerata</taxon>
        <taxon>Arachnida</taxon>
        <taxon>Araneae</taxon>
        <taxon>Araneomorphae</taxon>
        <taxon>Entelegynae</taxon>
        <taxon>Araneoidea</taxon>
        <taxon>Araneidae</taxon>
        <taxon>Araneus</taxon>
    </lineage>
</organism>
<evidence type="ECO:0000313" key="2">
    <source>
        <dbReference type="EMBL" id="GBO25029.1"/>
    </source>
</evidence>
<keyword evidence="3" id="KW-1185">Reference proteome</keyword>